<dbReference type="Proteomes" id="UP000317881">
    <property type="component" value="Unassembled WGS sequence"/>
</dbReference>
<name>A0A4Y3VRB8_9ACTN</name>
<organism evidence="2 3">
    <name type="scientific">Streptomyces spinoverrucosus</name>
    <dbReference type="NCBI Taxonomy" id="284043"/>
    <lineage>
        <taxon>Bacteria</taxon>
        <taxon>Bacillati</taxon>
        <taxon>Actinomycetota</taxon>
        <taxon>Actinomycetes</taxon>
        <taxon>Kitasatosporales</taxon>
        <taxon>Streptomycetaceae</taxon>
        <taxon>Streptomyces</taxon>
    </lineage>
</organism>
<proteinExistence type="predicted"/>
<dbReference type="EMBL" id="BJND01000050">
    <property type="protein sequence ID" value="GEC08311.1"/>
    <property type="molecule type" value="Genomic_DNA"/>
</dbReference>
<evidence type="ECO:0000313" key="2">
    <source>
        <dbReference type="EMBL" id="GEC08311.1"/>
    </source>
</evidence>
<sequence length="126" mass="12961">MAGLWSVRKYGPGTHSCGVLPVCGRAPVRALFSGHLGSGSMAVRGSARCTGTSGLGDTAASIPAGGGPVREANSASRTVRRRSGAQSLYGACTKRMHVHLPGIDLAENRPRPLRVITASTMDFEGA</sequence>
<evidence type="ECO:0000256" key="1">
    <source>
        <dbReference type="SAM" id="MobiDB-lite"/>
    </source>
</evidence>
<feature type="region of interest" description="Disordered" evidence="1">
    <location>
        <begin position="58"/>
        <end position="84"/>
    </location>
</feature>
<accession>A0A4Y3VRB8</accession>
<protein>
    <submittedName>
        <fullName evidence="2">Uncharacterized protein</fullName>
    </submittedName>
</protein>
<evidence type="ECO:0000313" key="3">
    <source>
        <dbReference type="Proteomes" id="UP000317881"/>
    </source>
</evidence>
<comment type="caution">
    <text evidence="2">The sequence shown here is derived from an EMBL/GenBank/DDBJ whole genome shotgun (WGS) entry which is preliminary data.</text>
</comment>
<reference evidence="2 3" key="1">
    <citation type="submission" date="2019-06" db="EMBL/GenBank/DDBJ databases">
        <title>Whole genome shotgun sequence of Streptomyces spinoverrucosus NBRC 14228.</title>
        <authorList>
            <person name="Hosoyama A."/>
            <person name="Uohara A."/>
            <person name="Ohji S."/>
            <person name="Ichikawa N."/>
        </authorList>
    </citation>
    <scope>NUCLEOTIDE SEQUENCE [LARGE SCALE GENOMIC DNA]</scope>
    <source>
        <strain evidence="2 3">NBRC 14228</strain>
    </source>
</reference>
<gene>
    <name evidence="2" type="ORF">SSP24_59660</name>
</gene>
<keyword evidence="3" id="KW-1185">Reference proteome</keyword>
<dbReference type="AlphaFoldDB" id="A0A4Y3VRB8"/>